<dbReference type="AlphaFoldDB" id="A0A5E7GVN3"/>
<dbReference type="EMBL" id="CABVIC010000001">
    <property type="protein sequence ID" value="VVO55620.1"/>
    <property type="molecule type" value="Genomic_DNA"/>
</dbReference>
<evidence type="ECO:0000313" key="2">
    <source>
        <dbReference type="Proteomes" id="UP000326067"/>
    </source>
</evidence>
<evidence type="ECO:0000313" key="1">
    <source>
        <dbReference type="EMBL" id="VVO55620.1"/>
    </source>
</evidence>
<gene>
    <name evidence="1" type="ORF">PS847_00517</name>
</gene>
<proteinExistence type="predicted"/>
<sequence>MIVSAMFDSLVTFDCVYGGFELENGVVRLYVERGLALKKTKLVTAADGARIVQCDEDECPKGESIFPVHYIYDPARDVEYVEWSLVNGLLHARSEGGEWVKYESKSEGLHAMHEYVGDCWLVFSGVSVLRKVIYEYSLDRKSSSGNEFVEEFISGPKVDKSASEYFLEGEINVLPGPGWMSLKIDADSFHIEIPDD</sequence>
<accession>A0A5E7GVN3</accession>
<protein>
    <submittedName>
        <fullName evidence="1">Uncharacterized protein</fullName>
    </submittedName>
</protein>
<organism evidence="1 2">
    <name type="scientific">Pseudomonas fluorescens</name>
    <dbReference type="NCBI Taxonomy" id="294"/>
    <lineage>
        <taxon>Bacteria</taxon>
        <taxon>Pseudomonadati</taxon>
        <taxon>Pseudomonadota</taxon>
        <taxon>Gammaproteobacteria</taxon>
        <taxon>Pseudomonadales</taxon>
        <taxon>Pseudomonadaceae</taxon>
        <taxon>Pseudomonas</taxon>
    </lineage>
</organism>
<name>A0A5E7GVN3_PSEFL</name>
<reference evidence="1 2" key="1">
    <citation type="submission" date="2019-09" db="EMBL/GenBank/DDBJ databases">
        <authorList>
            <person name="Chandra G."/>
            <person name="Truman W A."/>
        </authorList>
    </citation>
    <scope>NUCLEOTIDE SEQUENCE [LARGE SCALE GENOMIC DNA]</scope>
    <source>
        <strain evidence="1">PS847</strain>
    </source>
</reference>
<dbReference type="GeneID" id="75194079"/>
<dbReference type="Proteomes" id="UP000326067">
    <property type="component" value="Unassembled WGS sequence"/>
</dbReference>
<dbReference type="RefSeq" id="WP_150635064.1">
    <property type="nucleotide sequence ID" value="NZ_CABVIC010000001.1"/>
</dbReference>